<comment type="caution">
    <text evidence="1">The sequence shown here is derived from an EMBL/GenBank/DDBJ whole genome shotgun (WGS) entry which is preliminary data.</text>
</comment>
<dbReference type="Proteomes" id="UP000242972">
    <property type="component" value="Unassembled WGS sequence"/>
</dbReference>
<organism evidence="1 2">
    <name type="scientific">Sulfobacillus benefaciens</name>
    <dbReference type="NCBI Taxonomy" id="453960"/>
    <lineage>
        <taxon>Bacteria</taxon>
        <taxon>Bacillati</taxon>
        <taxon>Bacillota</taxon>
        <taxon>Clostridia</taxon>
        <taxon>Eubacteriales</taxon>
        <taxon>Clostridiales Family XVII. Incertae Sedis</taxon>
        <taxon>Sulfobacillus</taxon>
    </lineage>
</organism>
<gene>
    <name evidence="1" type="ORF">C7B46_03880</name>
</gene>
<evidence type="ECO:0000313" key="2">
    <source>
        <dbReference type="Proteomes" id="UP000242972"/>
    </source>
</evidence>
<reference evidence="1 2" key="1">
    <citation type="journal article" date="2014" name="BMC Genomics">
        <title>Comparison of environmental and isolate Sulfobacillus genomes reveals diverse carbon, sulfur, nitrogen, and hydrogen metabolisms.</title>
        <authorList>
            <person name="Justice N.B."/>
            <person name="Norman A."/>
            <person name="Brown C.T."/>
            <person name="Singh A."/>
            <person name="Thomas B.C."/>
            <person name="Banfield J.F."/>
        </authorList>
    </citation>
    <scope>NUCLEOTIDE SEQUENCE [LARGE SCALE GENOMIC DNA]</scope>
    <source>
        <strain evidence="1">AMDSBA4</strain>
    </source>
</reference>
<name>A0A2T2XJD4_9FIRM</name>
<dbReference type="EMBL" id="PXYW01000007">
    <property type="protein sequence ID" value="PSR34587.1"/>
    <property type="molecule type" value="Genomic_DNA"/>
</dbReference>
<sequence>IAGHSNIHTTLMYTNPSRKKILEKINSL</sequence>
<dbReference type="AlphaFoldDB" id="A0A2T2XJD4"/>
<accession>A0A2T2XJD4</accession>
<protein>
    <submittedName>
        <fullName evidence="1">Transposase</fullName>
    </submittedName>
</protein>
<proteinExistence type="predicted"/>
<evidence type="ECO:0000313" key="1">
    <source>
        <dbReference type="EMBL" id="PSR34587.1"/>
    </source>
</evidence>
<feature type="non-terminal residue" evidence="1">
    <location>
        <position position="1"/>
    </location>
</feature>